<dbReference type="PANTHER" id="PTHR34180:SF1">
    <property type="entry name" value="BETA-ALANYL-DOPAMINE_CARCININE HYDROLASE"/>
    <property type="match status" value="1"/>
</dbReference>
<dbReference type="Proteomes" id="UP000041254">
    <property type="component" value="Unassembled WGS sequence"/>
</dbReference>
<reference evidence="2 3" key="1">
    <citation type="submission" date="2014-11" db="EMBL/GenBank/DDBJ databases">
        <authorList>
            <person name="Zhu J."/>
            <person name="Qi W."/>
            <person name="Song R."/>
        </authorList>
    </citation>
    <scope>NUCLEOTIDE SEQUENCE [LARGE SCALE GENOMIC DNA]</scope>
</reference>
<dbReference type="Gene3D" id="3.60.60.10">
    <property type="entry name" value="Penicillin V Acylase, Chain A"/>
    <property type="match status" value="1"/>
</dbReference>
<protein>
    <recommendedName>
        <fullName evidence="1">Peptidase C45 hydrolase domain-containing protein</fullName>
    </recommendedName>
</protein>
<dbReference type="EMBL" id="CDMY01000339">
    <property type="protein sequence ID" value="CEM03365.1"/>
    <property type="molecule type" value="Genomic_DNA"/>
</dbReference>
<name>A0A0G4EY58_VITBC</name>
<evidence type="ECO:0000259" key="1">
    <source>
        <dbReference type="Pfam" id="PF03417"/>
    </source>
</evidence>
<dbReference type="InterPro" id="IPR047801">
    <property type="entry name" value="Peptidase_C45"/>
</dbReference>
<dbReference type="STRING" id="1169540.A0A0G4EY58"/>
<dbReference type="Gene3D" id="1.10.10.2120">
    <property type="match status" value="1"/>
</dbReference>
<dbReference type="PANTHER" id="PTHR34180">
    <property type="entry name" value="PEPTIDASE C45"/>
    <property type="match status" value="1"/>
</dbReference>
<evidence type="ECO:0000313" key="3">
    <source>
        <dbReference type="Proteomes" id="UP000041254"/>
    </source>
</evidence>
<feature type="domain" description="Peptidase C45 hydrolase" evidence="1">
    <location>
        <begin position="126"/>
        <end position="369"/>
    </location>
</feature>
<dbReference type="InParanoid" id="A0A0G4EY58"/>
<dbReference type="VEuPathDB" id="CryptoDB:Vbra_13830"/>
<dbReference type="InterPro" id="IPR005079">
    <property type="entry name" value="Peptidase_C45_hydrolase"/>
</dbReference>
<dbReference type="Pfam" id="PF03417">
    <property type="entry name" value="AAT"/>
    <property type="match status" value="1"/>
</dbReference>
<dbReference type="NCBIfam" id="NF040521">
    <property type="entry name" value="C45_proenzyme"/>
    <property type="match status" value="1"/>
</dbReference>
<dbReference type="InterPro" id="IPR047794">
    <property type="entry name" value="C45_proenzyme-like"/>
</dbReference>
<dbReference type="AlphaFoldDB" id="A0A0G4EY58"/>
<sequence length="431" mass="47778">MKVPLVKISGATSWRELGRQHGAAIAERIRATSTFYMDFFRQKWHFTESEIEEQCQGFATSIRNFNPAYTEELEGIAEGANMPAWQVYTLNCRTELLNYKKSLLEGADASSAPSECTALCNARAGLLAQNWDWDETLEDLVVLMLMDKPDGSQIMMLTEPGIIGKIGMNSAGVGVTLNLLTEKAPAPPPGTVPPPNYGVPIHIILRMVLDSHSVGDALAKLRALPQRMRDTASCIIMADRTSTCHMLEFSRETMDEIKCLPATDKCPSRPFSHSIPFHTNHYLGCGLQNQVTGSESSYARFHTLDGLLQQLSGPPLLPDIHKMLADRSNAEYPIQRPYKLDTYELMSGTISTIIMDLHRGVFHLTRGNPYENPLEAVRAPWAAKWQCGDFHACDGGWVAREPVNGPTCMPCRAVEGTVDLPLHDRCPPFSC</sequence>
<organism evidence="2 3">
    <name type="scientific">Vitrella brassicaformis (strain CCMP3155)</name>
    <dbReference type="NCBI Taxonomy" id="1169540"/>
    <lineage>
        <taxon>Eukaryota</taxon>
        <taxon>Sar</taxon>
        <taxon>Alveolata</taxon>
        <taxon>Colpodellida</taxon>
        <taxon>Vitrellaceae</taxon>
        <taxon>Vitrella</taxon>
    </lineage>
</organism>
<dbReference type="OrthoDB" id="189997at2759"/>
<gene>
    <name evidence="2" type="ORF">Vbra_13830</name>
</gene>
<accession>A0A0G4EY58</accession>
<keyword evidence="3" id="KW-1185">Reference proteome</keyword>
<dbReference type="PhylomeDB" id="A0A0G4EY58"/>
<evidence type="ECO:0000313" key="2">
    <source>
        <dbReference type="EMBL" id="CEM03365.1"/>
    </source>
</evidence>
<proteinExistence type="predicted"/>